<evidence type="ECO:0000256" key="1">
    <source>
        <dbReference type="ARBA" id="ARBA00005440"/>
    </source>
</evidence>
<proteinExistence type="inferred from homology"/>
<keyword evidence="5" id="KW-1185">Reference proteome</keyword>
<evidence type="ECO:0000313" key="5">
    <source>
        <dbReference type="Proteomes" id="UP001372338"/>
    </source>
</evidence>
<evidence type="ECO:0000313" key="4">
    <source>
        <dbReference type="EMBL" id="KAK7256219.1"/>
    </source>
</evidence>
<feature type="chain" id="PRO_5043054685" evidence="3">
    <location>
        <begin position="27"/>
        <end position="213"/>
    </location>
</feature>
<dbReference type="InterPro" id="IPR011065">
    <property type="entry name" value="Kunitz_inhibitor_STI-like_sf"/>
</dbReference>
<dbReference type="InterPro" id="IPR002160">
    <property type="entry name" value="Prot_inh_Kunz-lg"/>
</dbReference>
<dbReference type="Gene3D" id="2.80.10.50">
    <property type="match status" value="1"/>
</dbReference>
<comment type="caution">
    <text evidence="4">The sequence shown here is derived from an EMBL/GenBank/DDBJ whole genome shotgun (WGS) entry which is preliminary data.</text>
</comment>
<keyword evidence="3" id="KW-0732">Signal</keyword>
<gene>
    <name evidence="4" type="ORF">RIF29_29657</name>
</gene>
<dbReference type="EMBL" id="JAYWIO010000006">
    <property type="protein sequence ID" value="KAK7256219.1"/>
    <property type="molecule type" value="Genomic_DNA"/>
</dbReference>
<dbReference type="PRINTS" id="PR00291">
    <property type="entry name" value="KUNITZINHBTR"/>
</dbReference>
<reference evidence="4 5" key="1">
    <citation type="submission" date="2024-01" db="EMBL/GenBank/DDBJ databases">
        <title>The genomes of 5 underutilized Papilionoideae crops provide insights into root nodulation and disease resistanc.</title>
        <authorList>
            <person name="Yuan L."/>
        </authorList>
    </citation>
    <scope>NUCLEOTIDE SEQUENCE [LARGE SCALE GENOMIC DNA]</scope>
    <source>
        <strain evidence="4">ZHUSHIDOU_FW_LH</strain>
        <tissue evidence="4">Leaf</tissue>
    </source>
</reference>
<dbReference type="SMART" id="SM00452">
    <property type="entry name" value="STI"/>
    <property type="match status" value="1"/>
</dbReference>
<evidence type="ECO:0000256" key="3">
    <source>
        <dbReference type="SAM" id="SignalP"/>
    </source>
</evidence>
<dbReference type="Pfam" id="PF00197">
    <property type="entry name" value="Kunitz_legume"/>
    <property type="match status" value="1"/>
</dbReference>
<dbReference type="GO" id="GO:0004866">
    <property type="term" value="F:endopeptidase inhibitor activity"/>
    <property type="evidence" value="ECO:0007669"/>
    <property type="project" value="InterPro"/>
</dbReference>
<accession>A0AAN9EFV4</accession>
<dbReference type="PANTHER" id="PTHR33107:SF81">
    <property type="entry name" value="TRYPSIN INHIBITOR A"/>
    <property type="match status" value="1"/>
</dbReference>
<sequence length="213" mass="23327">MMKSTYILFALFFLFAITTTLPSATATVLDTDGYPLGNVFTEGIKDIGGGIELAKTGNDTCPLTIVQSPSKVSNGLPTIITSKLSIGSIKEGLPLDLLFSDNDVPFCSPVPSKWSIVKDDLEKWSVKLAPYYSTREAYFYIENVNLNNYKLGFRSLSSTLSGDIGIYIDNDGTRRLVLTENNNPFLVQFQSAYDSSLAARRIKNGKIAFPHSG</sequence>
<dbReference type="PANTHER" id="PTHR33107">
    <property type="entry name" value="KUNITZ TRYPSIN INHIBITOR 2"/>
    <property type="match status" value="1"/>
</dbReference>
<protein>
    <submittedName>
        <fullName evidence="4">Uncharacterized protein</fullName>
    </submittedName>
</protein>
<name>A0AAN9EFV4_CROPI</name>
<evidence type="ECO:0000256" key="2">
    <source>
        <dbReference type="ARBA" id="ARBA00023157"/>
    </source>
</evidence>
<dbReference type="SUPFAM" id="SSF50386">
    <property type="entry name" value="STI-like"/>
    <property type="match status" value="1"/>
</dbReference>
<dbReference type="AlphaFoldDB" id="A0AAN9EFV4"/>
<comment type="similarity">
    <text evidence="1">Belongs to the protease inhibitor I3 (leguminous Kunitz-type inhibitor) family.</text>
</comment>
<feature type="signal peptide" evidence="3">
    <location>
        <begin position="1"/>
        <end position="26"/>
    </location>
</feature>
<organism evidence="4 5">
    <name type="scientific">Crotalaria pallida</name>
    <name type="common">Smooth rattlebox</name>
    <name type="synonym">Crotalaria striata</name>
    <dbReference type="NCBI Taxonomy" id="3830"/>
    <lineage>
        <taxon>Eukaryota</taxon>
        <taxon>Viridiplantae</taxon>
        <taxon>Streptophyta</taxon>
        <taxon>Embryophyta</taxon>
        <taxon>Tracheophyta</taxon>
        <taxon>Spermatophyta</taxon>
        <taxon>Magnoliopsida</taxon>
        <taxon>eudicotyledons</taxon>
        <taxon>Gunneridae</taxon>
        <taxon>Pentapetalae</taxon>
        <taxon>rosids</taxon>
        <taxon>fabids</taxon>
        <taxon>Fabales</taxon>
        <taxon>Fabaceae</taxon>
        <taxon>Papilionoideae</taxon>
        <taxon>50 kb inversion clade</taxon>
        <taxon>genistoids sensu lato</taxon>
        <taxon>core genistoids</taxon>
        <taxon>Crotalarieae</taxon>
        <taxon>Crotalaria</taxon>
    </lineage>
</organism>
<dbReference type="Proteomes" id="UP001372338">
    <property type="component" value="Unassembled WGS sequence"/>
</dbReference>
<keyword evidence="2" id="KW-1015">Disulfide bond</keyword>